<organism evidence="2 3">
    <name type="scientific">Pseudarthrobacter scleromae</name>
    <dbReference type="NCBI Taxonomy" id="158897"/>
    <lineage>
        <taxon>Bacteria</taxon>
        <taxon>Bacillati</taxon>
        <taxon>Actinomycetota</taxon>
        <taxon>Actinomycetes</taxon>
        <taxon>Micrococcales</taxon>
        <taxon>Micrococcaceae</taxon>
        <taxon>Pseudarthrobacter</taxon>
    </lineage>
</organism>
<keyword evidence="3" id="KW-1185">Reference proteome</keyword>
<reference evidence="3" key="1">
    <citation type="journal article" date="2019" name="Int. J. Syst. Evol. Microbiol.">
        <title>The Global Catalogue of Microorganisms (GCM) 10K type strain sequencing project: providing services to taxonomists for standard genome sequencing and annotation.</title>
        <authorList>
            <consortium name="The Broad Institute Genomics Platform"/>
            <consortium name="The Broad Institute Genome Sequencing Center for Infectious Disease"/>
            <person name="Wu L."/>
            <person name="Ma J."/>
        </authorList>
    </citation>
    <scope>NUCLEOTIDE SEQUENCE [LARGE SCALE GENOMIC DNA]</scope>
    <source>
        <strain evidence="3">CGMCC 1.3601</strain>
    </source>
</reference>
<gene>
    <name evidence="2" type="ORF">GCM10007175_02260</name>
</gene>
<sequence>MTNGDGIVVGSCHELVSGDAVEAYSGDGLVHRGPVVDAIPDCGLLWILDTLTGSRQLIDMSEFDVVRVPSPTVKAGIGRFLPKGRRQAGGRTPSWSWREVSPRR</sequence>
<evidence type="ECO:0000313" key="3">
    <source>
        <dbReference type="Proteomes" id="UP000658754"/>
    </source>
</evidence>
<name>A0ABQ2CD99_9MICC</name>
<dbReference type="Proteomes" id="UP000658754">
    <property type="component" value="Unassembled WGS sequence"/>
</dbReference>
<proteinExistence type="predicted"/>
<dbReference type="EMBL" id="BMKV01000001">
    <property type="protein sequence ID" value="GGI69097.1"/>
    <property type="molecule type" value="Genomic_DNA"/>
</dbReference>
<comment type="caution">
    <text evidence="2">The sequence shown here is derived from an EMBL/GenBank/DDBJ whole genome shotgun (WGS) entry which is preliminary data.</text>
</comment>
<protein>
    <submittedName>
        <fullName evidence="2">Uncharacterized protein</fullName>
    </submittedName>
</protein>
<accession>A0ABQ2CD99</accession>
<evidence type="ECO:0000256" key="1">
    <source>
        <dbReference type="SAM" id="MobiDB-lite"/>
    </source>
</evidence>
<feature type="region of interest" description="Disordered" evidence="1">
    <location>
        <begin position="81"/>
        <end position="104"/>
    </location>
</feature>
<evidence type="ECO:0000313" key="2">
    <source>
        <dbReference type="EMBL" id="GGI69097.1"/>
    </source>
</evidence>